<evidence type="ECO:0000313" key="6">
    <source>
        <dbReference type="Proteomes" id="UP000242427"/>
    </source>
</evidence>
<dbReference type="InterPro" id="IPR036390">
    <property type="entry name" value="WH_DNA-bd_sf"/>
</dbReference>
<evidence type="ECO:0000259" key="4">
    <source>
        <dbReference type="PROSITE" id="PS50956"/>
    </source>
</evidence>
<evidence type="ECO:0000313" key="5">
    <source>
        <dbReference type="EMBL" id="PSJ24998.1"/>
    </source>
</evidence>
<dbReference type="Pfam" id="PF01037">
    <property type="entry name" value="AsnC_trans_reg"/>
    <property type="match status" value="1"/>
</dbReference>
<dbReference type="RefSeq" id="WP_106681431.1">
    <property type="nucleotide sequence ID" value="NZ_PXWG01000145.1"/>
</dbReference>
<dbReference type="InterPro" id="IPR019888">
    <property type="entry name" value="Tscrpt_reg_AsnC-like"/>
</dbReference>
<accession>A0A9X7PEJ2</accession>
<evidence type="ECO:0000256" key="1">
    <source>
        <dbReference type="ARBA" id="ARBA00023015"/>
    </source>
</evidence>
<feature type="domain" description="HTH asnC-type" evidence="4">
    <location>
        <begin position="185"/>
        <end position="245"/>
    </location>
</feature>
<name>A0A9X7PEJ2_9ACTN</name>
<dbReference type="PANTHER" id="PTHR30154:SF34">
    <property type="entry name" value="TRANSCRIPTIONAL REGULATOR AZLB"/>
    <property type="match status" value="1"/>
</dbReference>
<dbReference type="AlphaFoldDB" id="A0A9X7PEJ2"/>
<keyword evidence="2" id="KW-0238">DNA-binding</keyword>
<dbReference type="Gene3D" id="3.30.70.920">
    <property type="match status" value="1"/>
</dbReference>
<dbReference type="InterPro" id="IPR000485">
    <property type="entry name" value="AsnC-type_HTH_dom"/>
</dbReference>
<gene>
    <name evidence="5" type="ORF">B7P34_30480</name>
</gene>
<evidence type="ECO:0000256" key="2">
    <source>
        <dbReference type="ARBA" id="ARBA00023125"/>
    </source>
</evidence>
<comment type="caution">
    <text evidence="5">The sequence shown here is derived from an EMBL/GenBank/DDBJ whole genome shotgun (WGS) entry which is preliminary data.</text>
</comment>
<dbReference type="Pfam" id="PF13404">
    <property type="entry name" value="HTH_AsnC-type"/>
    <property type="match status" value="2"/>
</dbReference>
<protein>
    <submittedName>
        <fullName evidence="5">AsnC family protein</fullName>
    </submittedName>
</protein>
<reference evidence="5 6" key="1">
    <citation type="submission" date="2018-03" db="EMBL/GenBank/DDBJ databases">
        <title>Chitinolytic properties of Streptosporangium nondiastaticum TBG75A20.</title>
        <authorList>
            <person name="Gayathri V."/>
            <person name="Shiburaj S."/>
        </authorList>
    </citation>
    <scope>NUCLEOTIDE SEQUENCE [LARGE SCALE GENOMIC DNA]</scope>
    <source>
        <strain evidence="5 6">TBG75A20</strain>
    </source>
</reference>
<dbReference type="GO" id="GO:0043565">
    <property type="term" value="F:sequence-specific DNA binding"/>
    <property type="evidence" value="ECO:0007669"/>
    <property type="project" value="InterPro"/>
</dbReference>
<dbReference type="PANTHER" id="PTHR30154">
    <property type="entry name" value="LEUCINE-RESPONSIVE REGULATORY PROTEIN"/>
    <property type="match status" value="1"/>
</dbReference>
<dbReference type="InterPro" id="IPR011008">
    <property type="entry name" value="Dimeric_a/b-barrel"/>
</dbReference>
<dbReference type="EMBL" id="PXWG01000145">
    <property type="protein sequence ID" value="PSJ24998.1"/>
    <property type="molecule type" value="Genomic_DNA"/>
</dbReference>
<dbReference type="Proteomes" id="UP000242427">
    <property type="component" value="Unassembled WGS sequence"/>
</dbReference>
<dbReference type="PROSITE" id="PS50956">
    <property type="entry name" value="HTH_ASNC_2"/>
    <property type="match status" value="1"/>
</dbReference>
<dbReference type="OrthoDB" id="3453230at2"/>
<sequence>MSEEERVFDLLDQRLVQALMVDGRAAFSRIAAVLGTTDQTVIRRYRRLRGAGLLRVLGLPEGERVGLYESRLRIQCVPGAAVAIAEALARRPDTGWVKIFSGGTEVGCLVSSRTREDHEALLLRKLPRTRQVTGVTAQTMLHEYTSSATRSFGRDGLTPEQIAALRPGPVEGEGEGEGGEDTVRLDDADHAMLAVLARDGRAGYPELAAAAGRSESTVRRRIEYLRGSGAISFDVEVHSVHLGFGLEAGISATVAPSELAAVGRALAEHPQVPFAAAVTGTANLAATVLCRDQRDLYRYMTEGIGSLTAVHRLEVLPVLRQVKRAGLLSDGNRLYDAPVTP</sequence>
<proteinExistence type="predicted"/>
<evidence type="ECO:0000256" key="3">
    <source>
        <dbReference type="ARBA" id="ARBA00023163"/>
    </source>
</evidence>
<dbReference type="SUPFAM" id="SSF54909">
    <property type="entry name" value="Dimeric alpha+beta barrel"/>
    <property type="match status" value="1"/>
</dbReference>
<dbReference type="InterPro" id="IPR036388">
    <property type="entry name" value="WH-like_DNA-bd_sf"/>
</dbReference>
<keyword evidence="1" id="KW-0805">Transcription regulation</keyword>
<keyword evidence="6" id="KW-1185">Reference proteome</keyword>
<dbReference type="Gene3D" id="1.10.10.10">
    <property type="entry name" value="Winged helix-like DNA-binding domain superfamily/Winged helix DNA-binding domain"/>
    <property type="match status" value="2"/>
</dbReference>
<dbReference type="SUPFAM" id="SSF46785">
    <property type="entry name" value="Winged helix' DNA-binding domain"/>
    <property type="match status" value="2"/>
</dbReference>
<dbReference type="InterPro" id="IPR019887">
    <property type="entry name" value="Tscrpt_reg_AsnC/Lrp_C"/>
</dbReference>
<dbReference type="GO" id="GO:0005829">
    <property type="term" value="C:cytosol"/>
    <property type="evidence" value="ECO:0007669"/>
    <property type="project" value="TreeGrafter"/>
</dbReference>
<dbReference type="SMART" id="SM00344">
    <property type="entry name" value="HTH_ASNC"/>
    <property type="match status" value="1"/>
</dbReference>
<organism evidence="5 6">
    <name type="scientific">Streptosporangium nondiastaticum</name>
    <dbReference type="NCBI Taxonomy" id="35764"/>
    <lineage>
        <taxon>Bacteria</taxon>
        <taxon>Bacillati</taxon>
        <taxon>Actinomycetota</taxon>
        <taxon>Actinomycetes</taxon>
        <taxon>Streptosporangiales</taxon>
        <taxon>Streptosporangiaceae</taxon>
        <taxon>Streptosporangium</taxon>
    </lineage>
</organism>
<dbReference type="GO" id="GO:0043200">
    <property type="term" value="P:response to amino acid"/>
    <property type="evidence" value="ECO:0007669"/>
    <property type="project" value="TreeGrafter"/>
</dbReference>
<keyword evidence="3" id="KW-0804">Transcription</keyword>
<dbReference type="PRINTS" id="PR00033">
    <property type="entry name" value="HTHASNC"/>
</dbReference>